<evidence type="ECO:0000256" key="1">
    <source>
        <dbReference type="ARBA" id="ARBA00004651"/>
    </source>
</evidence>
<dbReference type="Proteomes" id="UP000028486">
    <property type="component" value="Chromosome"/>
</dbReference>
<feature type="transmembrane region" description="Helical" evidence="8">
    <location>
        <begin position="65"/>
        <end position="87"/>
    </location>
</feature>
<dbReference type="AlphaFoldDB" id="A0A076FAQ3"/>
<dbReference type="KEGG" id="caj:CIG1485E_0930"/>
<keyword evidence="10" id="KW-1185">Reference proteome</keyword>
<name>A0A076FAQ3_9BACT</name>
<dbReference type="eggNOG" id="COG0679">
    <property type="taxonomic scope" value="Bacteria"/>
</dbReference>
<evidence type="ECO:0000256" key="2">
    <source>
        <dbReference type="ARBA" id="ARBA00010145"/>
    </source>
</evidence>
<comment type="similarity">
    <text evidence="2">Belongs to the auxin efflux carrier (TC 2.A.69) family.</text>
</comment>
<evidence type="ECO:0000256" key="3">
    <source>
        <dbReference type="ARBA" id="ARBA00022448"/>
    </source>
</evidence>
<evidence type="ECO:0000313" key="10">
    <source>
        <dbReference type="Proteomes" id="UP000028486"/>
    </source>
</evidence>
<reference evidence="10" key="1">
    <citation type="journal article" date="2014" name="Genome Announc.">
        <title>Complete Genome Sequence of Campylobacter iguaniorum Strain 1485ET, Isolated from a Bearded Dragon (Pogona vitticeps).</title>
        <authorList>
            <person name="Gilbert M.J."/>
            <person name="Miller W.G."/>
            <person name="Yee E."/>
            <person name="Kik M."/>
            <person name="Wagenaar J.A."/>
            <person name="Duim B."/>
        </authorList>
    </citation>
    <scope>NUCLEOTIDE SEQUENCE [LARGE SCALE GENOMIC DNA]</scope>
    <source>
        <strain evidence="10">1485E</strain>
    </source>
</reference>
<organism evidence="9 10">
    <name type="scientific">Campylobacter iguaniorum</name>
    <dbReference type="NCBI Taxonomy" id="1244531"/>
    <lineage>
        <taxon>Bacteria</taxon>
        <taxon>Pseudomonadati</taxon>
        <taxon>Campylobacterota</taxon>
        <taxon>Epsilonproteobacteria</taxon>
        <taxon>Campylobacterales</taxon>
        <taxon>Campylobacteraceae</taxon>
        <taxon>Campylobacter</taxon>
    </lineage>
</organism>
<dbReference type="PANTHER" id="PTHR36838:SF4">
    <property type="entry name" value="AUXIN EFFLUX CARRIER FAMILY PROTEIN"/>
    <property type="match status" value="1"/>
</dbReference>
<feature type="transmembrane region" description="Helical" evidence="8">
    <location>
        <begin position="6"/>
        <end position="26"/>
    </location>
</feature>
<proteinExistence type="inferred from homology"/>
<comment type="subcellular location">
    <subcellularLocation>
        <location evidence="1">Cell membrane</location>
        <topology evidence="1">Multi-pass membrane protein</topology>
    </subcellularLocation>
</comment>
<accession>A0A076FAQ3</accession>
<evidence type="ECO:0000256" key="7">
    <source>
        <dbReference type="ARBA" id="ARBA00023136"/>
    </source>
</evidence>
<protein>
    <submittedName>
        <fullName evidence="9">Hypothetical membrane protein, predicted permease</fullName>
    </submittedName>
</protein>
<keyword evidence="6 8" id="KW-1133">Transmembrane helix</keyword>
<evidence type="ECO:0000313" key="9">
    <source>
        <dbReference type="EMBL" id="AII14768.1"/>
    </source>
</evidence>
<dbReference type="Pfam" id="PF03547">
    <property type="entry name" value="Mem_trans"/>
    <property type="match status" value="1"/>
</dbReference>
<dbReference type="InterPro" id="IPR004776">
    <property type="entry name" value="Mem_transp_PIN-like"/>
</dbReference>
<sequence length="306" mass="33574">MEYIFNALLPICLIISAGYFFKHIKFPSTEFWPKMDKFTYYVLMPCLLVYELGSVDLNISKTINVVFSSLGSLSIMLVILVLLNLIIRFKNSAFTSVVQGGIRFNTYVFLALTSAIYGKDGLVVAAIIIAFAIPFVNVLCISIFAIYLKNGKFSMRNFAKTIAKNPLIVACVIGYIVNLTNAFIPIFVFKTLSILSHAALPMGLLSVGVGFELRSISSAKKELFISSFAKLILLPIIAYFLAKIMGANGLYLAVATLYAAMPTAPTSHILSRELGGDVNLMSSITTFEILFSMATLFVVIPLLGFI</sequence>
<dbReference type="EMBL" id="CP009043">
    <property type="protein sequence ID" value="AII14768.1"/>
    <property type="molecule type" value="Genomic_DNA"/>
</dbReference>
<dbReference type="GO" id="GO:0005886">
    <property type="term" value="C:plasma membrane"/>
    <property type="evidence" value="ECO:0007669"/>
    <property type="project" value="UniProtKB-SubCell"/>
</dbReference>
<feature type="transmembrane region" description="Helical" evidence="8">
    <location>
        <begin position="167"/>
        <end position="188"/>
    </location>
</feature>
<evidence type="ECO:0000256" key="8">
    <source>
        <dbReference type="SAM" id="Phobius"/>
    </source>
</evidence>
<evidence type="ECO:0000256" key="4">
    <source>
        <dbReference type="ARBA" id="ARBA00022475"/>
    </source>
</evidence>
<keyword evidence="3" id="KW-0813">Transport</keyword>
<dbReference type="OrthoDB" id="9805563at2"/>
<feature type="transmembrane region" description="Helical" evidence="8">
    <location>
        <begin position="38"/>
        <end position="59"/>
    </location>
</feature>
<evidence type="ECO:0000256" key="6">
    <source>
        <dbReference type="ARBA" id="ARBA00022989"/>
    </source>
</evidence>
<keyword evidence="5 8" id="KW-0812">Transmembrane</keyword>
<keyword evidence="4" id="KW-1003">Cell membrane</keyword>
<dbReference type="InterPro" id="IPR038770">
    <property type="entry name" value="Na+/solute_symporter_sf"/>
</dbReference>
<feature type="transmembrane region" description="Helical" evidence="8">
    <location>
        <begin position="194"/>
        <end position="211"/>
    </location>
</feature>
<dbReference type="STRING" id="1244531.CIG2463D_0930"/>
<dbReference type="Gene3D" id="1.20.1530.20">
    <property type="match status" value="1"/>
</dbReference>
<dbReference type="PANTHER" id="PTHR36838">
    <property type="entry name" value="AUXIN EFFLUX CARRIER FAMILY PROTEIN"/>
    <property type="match status" value="1"/>
</dbReference>
<dbReference type="PATRIC" id="fig|1244531.5.peg.930"/>
<evidence type="ECO:0000256" key="5">
    <source>
        <dbReference type="ARBA" id="ARBA00022692"/>
    </source>
</evidence>
<feature type="transmembrane region" description="Helical" evidence="8">
    <location>
        <begin position="94"/>
        <end position="117"/>
    </location>
</feature>
<feature type="transmembrane region" description="Helical" evidence="8">
    <location>
        <begin position="280"/>
        <end position="305"/>
    </location>
</feature>
<feature type="transmembrane region" description="Helical" evidence="8">
    <location>
        <begin position="123"/>
        <end position="147"/>
    </location>
</feature>
<dbReference type="HOGENOM" id="CLU_056175_3_1_7"/>
<keyword evidence="7 8" id="KW-0472">Membrane</keyword>
<gene>
    <name evidence="9" type="ORF">CIG1485E_0930</name>
</gene>
<dbReference type="GO" id="GO:0055085">
    <property type="term" value="P:transmembrane transport"/>
    <property type="evidence" value="ECO:0007669"/>
    <property type="project" value="InterPro"/>
</dbReference>